<reference evidence="3 4" key="1">
    <citation type="journal article" date="2019" name="Fungal Biol. Biotechnol.">
        <title>Draft genome sequence of fastidious pathogen Ceratobasidium theobromae, which causes vascular-streak dieback in Theobroma cacao.</title>
        <authorList>
            <person name="Ali S.S."/>
            <person name="Asman A."/>
            <person name="Shao J."/>
            <person name="Firmansyah A.P."/>
            <person name="Susilo A.W."/>
            <person name="Rosmana A."/>
            <person name="McMahon P."/>
            <person name="Junaid M."/>
            <person name="Guest D."/>
            <person name="Kheng T.Y."/>
            <person name="Meinhardt L.W."/>
            <person name="Bailey B.A."/>
        </authorList>
    </citation>
    <scope>NUCLEOTIDE SEQUENCE [LARGE SCALE GENOMIC DNA]</scope>
    <source>
        <strain evidence="3 4">CT2</strain>
    </source>
</reference>
<keyword evidence="2" id="KW-0812">Transmembrane</keyword>
<evidence type="ECO:0000256" key="1">
    <source>
        <dbReference type="SAM" id="MobiDB-lite"/>
    </source>
</evidence>
<protein>
    <recommendedName>
        <fullName evidence="5">Transmembrane protein</fullName>
    </recommendedName>
</protein>
<comment type="caution">
    <text evidence="3">The sequence shown here is derived from an EMBL/GenBank/DDBJ whole genome shotgun (WGS) entry which is preliminary data.</text>
</comment>
<proteinExistence type="predicted"/>
<dbReference type="Gene3D" id="2.60.120.260">
    <property type="entry name" value="Galactose-binding domain-like"/>
    <property type="match status" value="2"/>
</dbReference>
<dbReference type="CDD" id="cd12087">
    <property type="entry name" value="TM_EGFR-like"/>
    <property type="match status" value="1"/>
</dbReference>
<evidence type="ECO:0000256" key="2">
    <source>
        <dbReference type="SAM" id="Phobius"/>
    </source>
</evidence>
<dbReference type="AlphaFoldDB" id="A0A5N5QNN5"/>
<evidence type="ECO:0008006" key="5">
    <source>
        <dbReference type="Google" id="ProtNLM"/>
    </source>
</evidence>
<name>A0A5N5QNN5_9AGAM</name>
<accession>A0A5N5QNN5</accession>
<organism evidence="3 4">
    <name type="scientific">Ceratobasidium theobromae</name>
    <dbReference type="NCBI Taxonomy" id="1582974"/>
    <lineage>
        <taxon>Eukaryota</taxon>
        <taxon>Fungi</taxon>
        <taxon>Dikarya</taxon>
        <taxon>Basidiomycota</taxon>
        <taxon>Agaricomycotina</taxon>
        <taxon>Agaricomycetes</taxon>
        <taxon>Cantharellales</taxon>
        <taxon>Ceratobasidiaceae</taxon>
        <taxon>Ceratobasidium</taxon>
    </lineage>
</organism>
<feature type="transmembrane region" description="Helical" evidence="2">
    <location>
        <begin position="263"/>
        <end position="287"/>
    </location>
</feature>
<keyword evidence="2" id="KW-0472">Membrane</keyword>
<evidence type="ECO:0000313" key="4">
    <source>
        <dbReference type="Proteomes" id="UP000383932"/>
    </source>
</evidence>
<keyword evidence="4" id="KW-1185">Reference proteome</keyword>
<dbReference type="EMBL" id="SSOP01000044">
    <property type="protein sequence ID" value="KAB5593173.1"/>
    <property type="molecule type" value="Genomic_DNA"/>
</dbReference>
<keyword evidence="2" id="KW-1133">Transmembrane helix</keyword>
<dbReference type="Proteomes" id="UP000383932">
    <property type="component" value="Unassembled WGS sequence"/>
</dbReference>
<feature type="region of interest" description="Disordered" evidence="1">
    <location>
        <begin position="327"/>
        <end position="384"/>
    </location>
</feature>
<evidence type="ECO:0000313" key="3">
    <source>
        <dbReference type="EMBL" id="KAB5593173.1"/>
    </source>
</evidence>
<dbReference type="OrthoDB" id="2563669at2759"/>
<sequence length="413" mass="45165">MIKYQGQWVDAYNSTSDPAAPLYNDQTYHTTQLGGATATVRFMGTEVRIFGAKRPDHGFYNVSIDGGTPEQYDGYAPVQPDGKDGLFQVMLFERTGMEDAEHTLVLTNVVNGNRSVVDIDFIRFTRSTPLQFDSQFFESQRFNFDPLEDWTMSRTAAGYRGGTSHWTTSNGAAAALKFDGSEVFLYAGVGPRHGMYKVQVDGLPEATLNGTAPVLHTRTLLYALRGLEPGPHQMVVTNLEGGKIFDIDYAEVVPHPKSSLTKAAIAGIVVGAVVGLGLLVLAAWIVFIRRRRRNKDQTDLIDENSNGSHVAMMRTYSAGRRPYIIEPFRDTPESRPPPTRQKGASPGEAVARQSRAGSEGDSPARISTATDSGTRSRVEVDAGALPPIYDEIVQSRVAEVPVRSKPPARLNVV</sequence>
<gene>
    <name evidence="3" type="ORF">CTheo_3403</name>
</gene>